<evidence type="ECO:0000313" key="4">
    <source>
        <dbReference type="EMBL" id="OZI29277.1"/>
    </source>
</evidence>
<dbReference type="PROSITE" id="PS50977">
    <property type="entry name" value="HTH_TETR_2"/>
    <property type="match status" value="1"/>
</dbReference>
<dbReference type="SUPFAM" id="SSF46689">
    <property type="entry name" value="Homeodomain-like"/>
    <property type="match status" value="1"/>
</dbReference>
<name>A0A261RX00_9BORD</name>
<dbReference type="RefSeq" id="WP_094828515.1">
    <property type="nucleotide sequence ID" value="NZ_NEVL01000005.1"/>
</dbReference>
<protein>
    <submittedName>
        <fullName evidence="4">TetR family transcriptional regulator</fullName>
    </submittedName>
</protein>
<dbReference type="AlphaFoldDB" id="A0A261RX00"/>
<dbReference type="InterPro" id="IPR009057">
    <property type="entry name" value="Homeodomain-like_sf"/>
</dbReference>
<dbReference type="InterPro" id="IPR001647">
    <property type="entry name" value="HTH_TetR"/>
</dbReference>
<dbReference type="InterPro" id="IPR050109">
    <property type="entry name" value="HTH-type_TetR-like_transc_reg"/>
</dbReference>
<dbReference type="PRINTS" id="PR00455">
    <property type="entry name" value="HTHTETR"/>
</dbReference>
<dbReference type="Pfam" id="PF00440">
    <property type="entry name" value="TetR_N"/>
    <property type="match status" value="1"/>
</dbReference>
<dbReference type="GO" id="GO:0003700">
    <property type="term" value="F:DNA-binding transcription factor activity"/>
    <property type="evidence" value="ECO:0007669"/>
    <property type="project" value="TreeGrafter"/>
</dbReference>
<feature type="domain" description="HTH tetR-type" evidence="3">
    <location>
        <begin position="18"/>
        <end position="78"/>
    </location>
</feature>
<evidence type="ECO:0000259" key="3">
    <source>
        <dbReference type="PROSITE" id="PS50977"/>
    </source>
</evidence>
<gene>
    <name evidence="4" type="ORF">CEG14_21905</name>
</gene>
<dbReference type="EMBL" id="NEVL01000005">
    <property type="protein sequence ID" value="OZI29277.1"/>
    <property type="molecule type" value="Genomic_DNA"/>
</dbReference>
<evidence type="ECO:0000313" key="5">
    <source>
        <dbReference type="Proteomes" id="UP000217005"/>
    </source>
</evidence>
<dbReference type="PANTHER" id="PTHR30055">
    <property type="entry name" value="HTH-TYPE TRANSCRIPTIONAL REGULATOR RUTR"/>
    <property type="match status" value="1"/>
</dbReference>
<keyword evidence="1 2" id="KW-0238">DNA-binding</keyword>
<evidence type="ECO:0000256" key="2">
    <source>
        <dbReference type="PROSITE-ProRule" id="PRU00335"/>
    </source>
</evidence>
<reference evidence="4 5" key="1">
    <citation type="submission" date="2017-05" db="EMBL/GenBank/DDBJ databases">
        <title>Complete and WGS of Bordetella genogroups.</title>
        <authorList>
            <person name="Spilker T."/>
            <person name="LiPuma J."/>
        </authorList>
    </citation>
    <scope>NUCLEOTIDE SEQUENCE [LARGE SCALE GENOMIC DNA]</scope>
    <source>
        <strain evidence="4 5">AU17610</strain>
    </source>
</reference>
<sequence>MSSSSSAPAATRRRLTRADRRRQLLDTAWSLVRAEGTDLLSLGRLAEAAGVAKPVVYDHFGTRAGLLAALYEEYDARQNAAMDAALAGSPATLAARAAVIAAAYVDCVMQQGREIPGVTAALAGSPELDAIKRDYVEGFMEKCRQALAPFAPGATLDPAGLWVILGAAESLSQAAAAGQLSAAQARDALAATLALVCARGGSYAASGA</sequence>
<dbReference type="OrthoDB" id="70491at2"/>
<dbReference type="Proteomes" id="UP000217005">
    <property type="component" value="Unassembled WGS sequence"/>
</dbReference>
<dbReference type="PANTHER" id="PTHR30055:SF223">
    <property type="entry name" value="HTH-TYPE TRANSCRIPTIONAL REGULATOR UIDR"/>
    <property type="match status" value="1"/>
</dbReference>
<feature type="DNA-binding region" description="H-T-H motif" evidence="2">
    <location>
        <begin position="41"/>
        <end position="60"/>
    </location>
</feature>
<evidence type="ECO:0000256" key="1">
    <source>
        <dbReference type="ARBA" id="ARBA00023125"/>
    </source>
</evidence>
<organism evidence="4 5">
    <name type="scientific">Bordetella genomosp. 1</name>
    <dbReference type="NCBI Taxonomy" id="1395607"/>
    <lineage>
        <taxon>Bacteria</taxon>
        <taxon>Pseudomonadati</taxon>
        <taxon>Pseudomonadota</taxon>
        <taxon>Betaproteobacteria</taxon>
        <taxon>Burkholderiales</taxon>
        <taxon>Alcaligenaceae</taxon>
        <taxon>Bordetella</taxon>
    </lineage>
</organism>
<dbReference type="GO" id="GO:0000976">
    <property type="term" value="F:transcription cis-regulatory region binding"/>
    <property type="evidence" value="ECO:0007669"/>
    <property type="project" value="TreeGrafter"/>
</dbReference>
<dbReference type="Gene3D" id="1.10.357.10">
    <property type="entry name" value="Tetracycline Repressor, domain 2"/>
    <property type="match status" value="1"/>
</dbReference>
<proteinExistence type="predicted"/>
<accession>A0A261RX00</accession>
<comment type="caution">
    <text evidence="4">The sequence shown here is derived from an EMBL/GenBank/DDBJ whole genome shotgun (WGS) entry which is preliminary data.</text>
</comment>